<dbReference type="EMBL" id="VMGK01000014">
    <property type="protein sequence ID" value="TSC92768.1"/>
    <property type="molecule type" value="Genomic_DNA"/>
</dbReference>
<organism evidence="3 4">
    <name type="scientific">Candidatus Berkelbacteria bacterium Licking1014_7</name>
    <dbReference type="NCBI Taxonomy" id="2017147"/>
    <lineage>
        <taxon>Bacteria</taxon>
        <taxon>Candidatus Berkelbacteria</taxon>
    </lineage>
</organism>
<dbReference type="Proteomes" id="UP000315689">
    <property type="component" value="Unassembled WGS sequence"/>
</dbReference>
<proteinExistence type="predicted"/>
<dbReference type="InterPro" id="IPR001322">
    <property type="entry name" value="Lamin_tail_dom"/>
</dbReference>
<dbReference type="AlphaFoldDB" id="A0A554LIW0"/>
<evidence type="ECO:0000313" key="4">
    <source>
        <dbReference type="Proteomes" id="UP000315689"/>
    </source>
</evidence>
<evidence type="ECO:0000313" key="3">
    <source>
        <dbReference type="EMBL" id="TSC92768.1"/>
    </source>
</evidence>
<comment type="caution">
    <text evidence="3">The sequence shown here is derived from an EMBL/GenBank/DDBJ whole genome shotgun (WGS) entry which is preliminary data.</text>
</comment>
<accession>A0A554LIW0</accession>
<name>A0A554LIW0_9BACT</name>
<evidence type="ECO:0000259" key="2">
    <source>
        <dbReference type="PROSITE" id="PS51841"/>
    </source>
</evidence>
<keyword evidence="1" id="KW-0472">Membrane</keyword>
<keyword evidence="1" id="KW-0812">Transmembrane</keyword>
<feature type="transmembrane region" description="Helical" evidence="1">
    <location>
        <begin position="563"/>
        <end position="587"/>
    </location>
</feature>
<reference evidence="3 4" key="1">
    <citation type="submission" date="2017-07" db="EMBL/GenBank/DDBJ databases">
        <title>Mechanisms for carbon and nitrogen cycling indicate functional differentiation within the Candidate Phyla Radiation.</title>
        <authorList>
            <person name="Danczak R.E."/>
            <person name="Johnston M.D."/>
            <person name="Kenah C."/>
            <person name="Slattery M."/>
            <person name="Wrighton K.C."/>
            <person name="Wilkins M.J."/>
        </authorList>
    </citation>
    <scope>NUCLEOTIDE SEQUENCE [LARGE SCALE GENOMIC DNA]</scope>
    <source>
        <strain evidence="3">Licking1014_7</strain>
    </source>
</reference>
<dbReference type="PROSITE" id="PS51841">
    <property type="entry name" value="LTD"/>
    <property type="match status" value="2"/>
</dbReference>
<protein>
    <recommendedName>
        <fullName evidence="2">LTD domain-containing protein</fullName>
    </recommendedName>
</protein>
<evidence type="ECO:0000256" key="1">
    <source>
        <dbReference type="SAM" id="Phobius"/>
    </source>
</evidence>
<dbReference type="Pfam" id="PF00932">
    <property type="entry name" value="LTD"/>
    <property type="match status" value="3"/>
</dbReference>
<sequence>MGKDEDGEFIEIYNNFTEEMDLTGWSLDDKIDAGSSPYFLSGKILAHEYQVFYYSETKIILNNDADEVNLINPQGEIISSVKYTNAPEGKSWGLLADKYQWLDNLTPGAKNTSPPKIVDFQASRNFIAYNKDAEIDFKVEAIAFDAQIEKIEISLPYPFPQKILVGEEWQYLENQINAPQEMQIEVLVTDSDDQVAIAKISLYFYEDFSSIVMNEIYPNPENGEEFIEIFNQSSLSKNLAYYQLDDGMGGSKPFIFSKEQTIPAWGYLVGYKSQTNIILNNDTDSARFIDPLGKVVAEINYTKTERGKSYNLFIDNFEKKWSWSALKTPGAKNEKIVYSQAIYISEILPNPIGKDEDGEFIEIYNSSNFIIDLSGWALDDEIGAGSNQYIFKDTIILPKSFLYILRSQNNIILNNDRDSVNLIDPDGKVVSSINYSATGKEGWSYSLILGNFFWTLEPTPGKENVLIQIEKKAIATVNPANSILNISQSEENTIIINDSSKIITEKIIVVKQSTNKILQITGDIVDYFIEPFLPKTAFASEQDKSILGAQTQKHFSNSRRFSIVRYVILSLFLIGIINLCKNLLFLIRLTRKE</sequence>
<feature type="domain" description="LTD" evidence="2">
    <location>
        <begin position="336"/>
        <end position="439"/>
    </location>
</feature>
<dbReference type="InterPro" id="IPR036415">
    <property type="entry name" value="Lamin_tail_dom_sf"/>
</dbReference>
<dbReference type="Gene3D" id="2.60.40.1260">
    <property type="entry name" value="Lamin Tail domain"/>
    <property type="match status" value="2"/>
</dbReference>
<gene>
    <name evidence="3" type="ORF">CEN89_470</name>
</gene>
<feature type="domain" description="LTD" evidence="2">
    <location>
        <begin position="1"/>
        <end position="85"/>
    </location>
</feature>
<keyword evidence="1" id="KW-1133">Transmembrane helix</keyword>
<dbReference type="SUPFAM" id="SSF74853">
    <property type="entry name" value="Lamin A/C globular tail domain"/>
    <property type="match status" value="3"/>
</dbReference>